<organism evidence="1 2">
    <name type="scientific">Haematococcus lacustris</name>
    <name type="common">Green alga</name>
    <name type="synonym">Haematococcus pluvialis</name>
    <dbReference type="NCBI Taxonomy" id="44745"/>
    <lineage>
        <taxon>Eukaryota</taxon>
        <taxon>Viridiplantae</taxon>
        <taxon>Chlorophyta</taxon>
        <taxon>core chlorophytes</taxon>
        <taxon>Chlorophyceae</taxon>
        <taxon>CS clade</taxon>
        <taxon>Chlamydomonadales</taxon>
        <taxon>Haematococcaceae</taxon>
        <taxon>Haematococcus</taxon>
    </lineage>
</organism>
<sequence length="231" mass="24409">MLPRAAQLPSQQPYSRRHCRSSVLPLRAPAPSALGLGVRPSALSPGGGAISHATAEEALALIAQHTEGAGRSRHLCLLMTASWQLVQKELAKLVALRPRNDLHVLCVDADAHKQFTSSLQVNSLPTLLFIGKDASKPCISVTGPMSAAMIRDVLDTKMELSELAAARLESSKLQEEQGEQKAVGFSLHGELRRFRTLAAHLTALLQPDKAGMAQAAAGAVSVASSECGEAV</sequence>
<dbReference type="AlphaFoldDB" id="A0A699YGW6"/>
<name>A0A699YGW6_HAELA</name>
<keyword evidence="2" id="KW-1185">Reference proteome</keyword>
<dbReference type="InterPro" id="IPR036249">
    <property type="entry name" value="Thioredoxin-like_sf"/>
</dbReference>
<gene>
    <name evidence="1" type="ORF">HaLaN_03670</name>
</gene>
<dbReference type="Gene3D" id="3.40.30.10">
    <property type="entry name" value="Glutaredoxin"/>
    <property type="match status" value="1"/>
</dbReference>
<reference evidence="1 2" key="1">
    <citation type="submission" date="2020-02" db="EMBL/GenBank/DDBJ databases">
        <title>Draft genome sequence of Haematococcus lacustris strain NIES-144.</title>
        <authorList>
            <person name="Morimoto D."/>
            <person name="Nakagawa S."/>
            <person name="Yoshida T."/>
            <person name="Sawayama S."/>
        </authorList>
    </citation>
    <scope>NUCLEOTIDE SEQUENCE [LARGE SCALE GENOMIC DNA]</scope>
    <source>
        <strain evidence="1 2">NIES-144</strain>
    </source>
</reference>
<comment type="caution">
    <text evidence="1">The sequence shown here is derived from an EMBL/GenBank/DDBJ whole genome shotgun (WGS) entry which is preliminary data.</text>
</comment>
<evidence type="ECO:0000313" key="1">
    <source>
        <dbReference type="EMBL" id="GFH08671.1"/>
    </source>
</evidence>
<dbReference type="SUPFAM" id="SSF52833">
    <property type="entry name" value="Thioredoxin-like"/>
    <property type="match status" value="1"/>
</dbReference>
<dbReference type="Proteomes" id="UP000485058">
    <property type="component" value="Unassembled WGS sequence"/>
</dbReference>
<dbReference type="EMBL" id="BLLF01000176">
    <property type="protein sequence ID" value="GFH08671.1"/>
    <property type="molecule type" value="Genomic_DNA"/>
</dbReference>
<accession>A0A699YGW6</accession>
<dbReference type="CDD" id="cd02947">
    <property type="entry name" value="TRX_family"/>
    <property type="match status" value="1"/>
</dbReference>
<protein>
    <submittedName>
        <fullName evidence="1">Thioredoxin</fullName>
    </submittedName>
</protein>
<evidence type="ECO:0000313" key="2">
    <source>
        <dbReference type="Proteomes" id="UP000485058"/>
    </source>
</evidence>
<proteinExistence type="predicted"/>